<keyword evidence="3" id="KW-1185">Reference proteome</keyword>
<dbReference type="Pfam" id="PF05125">
    <property type="entry name" value="Phage_cap_P2"/>
    <property type="match status" value="1"/>
</dbReference>
<comment type="caution">
    <text evidence="2">The sequence shown here is derived from an EMBL/GenBank/DDBJ whole genome shotgun (WGS) entry which is preliminary data.</text>
</comment>
<evidence type="ECO:0000313" key="3">
    <source>
        <dbReference type="Proteomes" id="UP001596425"/>
    </source>
</evidence>
<reference evidence="3" key="1">
    <citation type="journal article" date="2019" name="Int. J. Syst. Evol. Microbiol.">
        <title>The Global Catalogue of Microorganisms (GCM) 10K type strain sequencing project: providing services to taxonomists for standard genome sequencing and annotation.</title>
        <authorList>
            <consortium name="The Broad Institute Genomics Platform"/>
            <consortium name="The Broad Institute Genome Sequencing Center for Infectious Disease"/>
            <person name="Wu L."/>
            <person name="Ma J."/>
        </authorList>
    </citation>
    <scope>NUCLEOTIDE SEQUENCE [LARGE SCALE GENOMIC DNA]</scope>
    <source>
        <strain evidence="3">CGMCC 1.13718</strain>
    </source>
</reference>
<proteinExistence type="predicted"/>
<protein>
    <submittedName>
        <fullName evidence="2">Phage major capsid protein, P2 family</fullName>
    </submittedName>
</protein>
<dbReference type="NCBIfam" id="TIGR01551">
    <property type="entry name" value="major_capsid_P2"/>
    <property type="match status" value="1"/>
</dbReference>
<evidence type="ECO:0000256" key="1">
    <source>
        <dbReference type="SAM" id="SignalP"/>
    </source>
</evidence>
<dbReference type="Proteomes" id="UP001596425">
    <property type="component" value="Unassembled WGS sequence"/>
</dbReference>
<name>A0ABW1YLC9_9GAMM</name>
<organism evidence="2 3">
    <name type="scientific">Microbulbifer taiwanensis</name>
    <dbReference type="NCBI Taxonomy" id="986746"/>
    <lineage>
        <taxon>Bacteria</taxon>
        <taxon>Pseudomonadati</taxon>
        <taxon>Pseudomonadota</taxon>
        <taxon>Gammaproteobacteria</taxon>
        <taxon>Cellvibrionales</taxon>
        <taxon>Microbulbiferaceae</taxon>
        <taxon>Microbulbifer</taxon>
    </lineage>
</organism>
<feature type="signal peptide" evidence="1">
    <location>
        <begin position="1"/>
        <end position="24"/>
    </location>
</feature>
<dbReference type="RefSeq" id="WP_193192883.1">
    <property type="nucleotide sequence ID" value="NZ_JACZFR010000035.1"/>
</dbReference>
<keyword evidence="1" id="KW-0732">Signal</keyword>
<feature type="chain" id="PRO_5045653888" evidence="1">
    <location>
        <begin position="25"/>
        <end position="348"/>
    </location>
</feature>
<dbReference type="EMBL" id="JBHSVR010000001">
    <property type="protein sequence ID" value="MFC6633543.1"/>
    <property type="molecule type" value="Genomic_DNA"/>
</dbReference>
<sequence>MQPKTKKLFSAMLVAMAASYGVEAVSENFNVMPTIAQELQDKIVESDAFLQAVNVVPVDEIKGEKVIGSAAGLVPKRTDTDNNDRQTSDVLSLGSKGYELFPTEFDTHIKWATIDAWAKFPDFQERYGKWVRKAIALARIRVGWVGTSAAAVTNPVANPNGEDVNKGWLQLLREYNGGAQWFDGSTGTQMANEIRIGAGGDFENLDSAVHAVKQMINHLHRGAGDLVAIVGEDLVAEEKAALYKALGQKPTEKERIENEVVSKVYAGLPLKTDVPFFPARGILITSLDNLSIYYQTDSWRRQVSDNPKRSRVEDYNSVNEGYVIEDEEKAAGVEFANVKLPDGAGGWA</sequence>
<dbReference type="InterPro" id="IPR006441">
    <property type="entry name" value="Phage_P2_GpN"/>
</dbReference>
<accession>A0ABW1YLC9</accession>
<gene>
    <name evidence="2" type="ORF">ACFQBM_09640</name>
</gene>
<evidence type="ECO:0000313" key="2">
    <source>
        <dbReference type="EMBL" id="MFC6633543.1"/>
    </source>
</evidence>